<feature type="domain" description="Transposase IS4-like" evidence="2">
    <location>
        <begin position="195"/>
        <end position="411"/>
    </location>
</feature>
<dbReference type="RefSeq" id="WP_318622090.1">
    <property type="nucleotide sequence ID" value="NZ_CP137642.1"/>
</dbReference>
<dbReference type="GO" id="GO:0006313">
    <property type="term" value="P:DNA transposition"/>
    <property type="evidence" value="ECO:0007669"/>
    <property type="project" value="InterPro"/>
</dbReference>
<gene>
    <name evidence="3" type="ORF">R6Y96_03240</name>
</gene>
<evidence type="ECO:0000259" key="2">
    <source>
        <dbReference type="Pfam" id="PF01609"/>
    </source>
</evidence>
<keyword evidence="1" id="KW-0472">Membrane</keyword>
<evidence type="ECO:0000256" key="1">
    <source>
        <dbReference type="SAM" id="Phobius"/>
    </source>
</evidence>
<dbReference type="GeneID" id="85732139"/>
<evidence type="ECO:0000313" key="3">
    <source>
        <dbReference type="EMBL" id="WOX58269.1"/>
    </source>
</evidence>
<evidence type="ECO:0000313" key="4">
    <source>
        <dbReference type="Proteomes" id="UP001305652"/>
    </source>
</evidence>
<proteinExistence type="predicted"/>
<sequence length="474" mass="54227">MEDWVRAWLEEQRRKGEKCLEIKYIQNKPYVYRSTSVYDKTTKSPKKVSTYLGRLTKEAGLIPKGSRGSRPLHSFRTVREYGNAALMTEEFTDLLPVLQDAFPDYWQELVVLTFTRVTGYTPLSRVADVWDKLDNILDIKPDCDPRTLSRVLTAVGGDRTAQQMVFQHLSSRAQHLVYDLSFVFSCSDTVNLAEFGYNADDIWLPQVNIALFSATDTGLPVMIRGLPGSVRDVATLVRSLAEIDAPGATLVLDRGFVSEANENLLRESGLQFVLPQRRNSTRYETRIHLTDHFFYHKRLIHAGKREVDGVTLYLYEDVDLVAEEEKTLYRLLEEGAIDRETLNKRLKRAGRILIVSSLAAEPREVYDLYKSRSLVEEHFAVFKSLIQADKLYLRDATAVFGHIFVGFLCLYLYCRILNRIKKVGMTAHLSPHGLLLKLSKVYAVRSGEERAITEVPKQVRKIAERLELNIFPNV</sequence>
<dbReference type="GO" id="GO:0004803">
    <property type="term" value="F:transposase activity"/>
    <property type="evidence" value="ECO:0007669"/>
    <property type="project" value="InterPro"/>
</dbReference>
<protein>
    <submittedName>
        <fullName evidence="3">Transposase</fullName>
    </submittedName>
</protein>
<keyword evidence="4" id="KW-1185">Reference proteome</keyword>
<dbReference type="SUPFAM" id="SSF53098">
    <property type="entry name" value="Ribonuclease H-like"/>
    <property type="match status" value="1"/>
</dbReference>
<dbReference type="InterPro" id="IPR002559">
    <property type="entry name" value="Transposase_11"/>
</dbReference>
<dbReference type="Pfam" id="PF01609">
    <property type="entry name" value="DDE_Tnp_1"/>
    <property type="match status" value="1"/>
</dbReference>
<organism evidence="3 4">
    <name type="scientific">Methanoculleus receptaculi</name>
    <dbReference type="NCBI Taxonomy" id="394967"/>
    <lineage>
        <taxon>Archaea</taxon>
        <taxon>Methanobacteriati</taxon>
        <taxon>Methanobacteriota</taxon>
        <taxon>Stenosarchaea group</taxon>
        <taxon>Methanomicrobia</taxon>
        <taxon>Methanomicrobiales</taxon>
        <taxon>Methanomicrobiaceae</taxon>
        <taxon>Methanoculleus</taxon>
    </lineage>
</organism>
<dbReference type="PANTHER" id="PTHR34614:SF2">
    <property type="entry name" value="TRANSPOSASE IS4-LIKE DOMAIN-CONTAINING PROTEIN"/>
    <property type="match status" value="1"/>
</dbReference>
<name>A0AAX4FWJ0_9EURY</name>
<dbReference type="GO" id="GO:0003677">
    <property type="term" value="F:DNA binding"/>
    <property type="evidence" value="ECO:0007669"/>
    <property type="project" value="InterPro"/>
</dbReference>
<keyword evidence="1" id="KW-0812">Transmembrane</keyword>
<dbReference type="KEGG" id="mrc:R6Y96_03240"/>
<dbReference type="EMBL" id="CP137642">
    <property type="protein sequence ID" value="WOX58269.1"/>
    <property type="molecule type" value="Genomic_DNA"/>
</dbReference>
<dbReference type="AlphaFoldDB" id="A0AAX4FWJ0"/>
<dbReference type="InterPro" id="IPR012337">
    <property type="entry name" value="RNaseH-like_sf"/>
</dbReference>
<dbReference type="Proteomes" id="UP001305652">
    <property type="component" value="Chromosome"/>
</dbReference>
<reference evidence="3 4" key="1">
    <citation type="submission" date="2023-10" db="EMBL/GenBank/DDBJ databases">
        <title>The complete genome sequence of Methanoculleus receptaculi DSM 18860.</title>
        <authorList>
            <person name="Lai S.-J."/>
            <person name="You Y.-T."/>
            <person name="Chen S.-C."/>
        </authorList>
    </citation>
    <scope>NUCLEOTIDE SEQUENCE [LARGE SCALE GENOMIC DNA]</scope>
    <source>
        <strain evidence="3 4">DSM 18860</strain>
    </source>
</reference>
<keyword evidence="1" id="KW-1133">Transmembrane helix</keyword>
<accession>A0AAX4FWJ0</accession>
<dbReference type="PANTHER" id="PTHR34614">
    <property type="match status" value="1"/>
</dbReference>
<feature type="transmembrane region" description="Helical" evidence="1">
    <location>
        <begin position="391"/>
        <end position="413"/>
    </location>
</feature>